<evidence type="ECO:0000313" key="5">
    <source>
        <dbReference type="EMBL" id="TDD73282.1"/>
    </source>
</evidence>
<keyword evidence="2 5" id="KW-0413">Isomerase</keyword>
<dbReference type="InterPro" id="IPR044666">
    <property type="entry name" value="Cyclophilin_A-like"/>
</dbReference>
<dbReference type="Pfam" id="PF00160">
    <property type="entry name" value="Pro_isomerase"/>
    <property type="match status" value="1"/>
</dbReference>
<dbReference type="Gene3D" id="2.40.100.10">
    <property type="entry name" value="Cyclophilin-like"/>
    <property type="match status" value="1"/>
</dbReference>
<sequence length="225" mass="23871">MRSRWSAPVLAAALTAALVPAGAAQASPVSRPGGGNEARCVFTPTPDNPAAKPVHPPRSKARAHGKVDVVLATNFGPVSIRMDRGNAPCAVHNFVSLSRQSFYDHTRCWRLTDSERLGVLQCGDIYAAEEGGPGYKFDDELTGEETYPRGTVAMGNWGPDTNGSQFFLVHSHANIPPAYTVLGKVTRGLSVLDRIVKGGIIPGPNDPGDGAPAKPVKIHRVFVRG</sequence>
<feature type="region of interest" description="Disordered" evidence="3">
    <location>
        <begin position="25"/>
        <end position="63"/>
    </location>
</feature>
<dbReference type="OrthoDB" id="5507614at2"/>
<proteinExistence type="inferred from homology"/>
<evidence type="ECO:0000256" key="2">
    <source>
        <dbReference type="RuleBase" id="RU363019"/>
    </source>
</evidence>
<dbReference type="CDD" id="cd00317">
    <property type="entry name" value="cyclophilin"/>
    <property type="match status" value="1"/>
</dbReference>
<dbReference type="PANTHER" id="PTHR45625:SF3">
    <property type="entry name" value="PEPTIDYL-PROLYL CIS-TRANS ISOMERASE B-RELATED"/>
    <property type="match status" value="1"/>
</dbReference>
<comment type="similarity">
    <text evidence="2">Belongs to the cyclophilin-type PPIase family.</text>
</comment>
<keyword evidence="2" id="KW-0697">Rotamase</keyword>
<organism evidence="5 6">
    <name type="scientific">Actinomadura darangshiensis</name>
    <dbReference type="NCBI Taxonomy" id="705336"/>
    <lineage>
        <taxon>Bacteria</taxon>
        <taxon>Bacillati</taxon>
        <taxon>Actinomycetota</taxon>
        <taxon>Actinomycetes</taxon>
        <taxon>Streptosporangiales</taxon>
        <taxon>Thermomonosporaceae</taxon>
        <taxon>Actinomadura</taxon>
    </lineage>
</organism>
<gene>
    <name evidence="5" type="ORF">E1293_31785</name>
</gene>
<keyword evidence="6" id="KW-1185">Reference proteome</keyword>
<dbReference type="AlphaFoldDB" id="A0A4R5AS93"/>
<reference evidence="5 6" key="1">
    <citation type="submission" date="2019-03" db="EMBL/GenBank/DDBJ databases">
        <title>Draft genome sequences of novel Actinobacteria.</title>
        <authorList>
            <person name="Sahin N."/>
            <person name="Ay H."/>
            <person name="Saygin H."/>
        </authorList>
    </citation>
    <scope>NUCLEOTIDE SEQUENCE [LARGE SCALE GENOMIC DNA]</scope>
    <source>
        <strain evidence="5 6">DSM 45941</strain>
    </source>
</reference>
<protein>
    <recommendedName>
        <fullName evidence="2">Peptidyl-prolyl cis-trans isomerase</fullName>
        <shortName evidence="2">PPIase</shortName>
        <ecNumber evidence="2">5.2.1.8</ecNumber>
    </recommendedName>
</protein>
<evidence type="ECO:0000256" key="3">
    <source>
        <dbReference type="SAM" id="MobiDB-lite"/>
    </source>
</evidence>
<comment type="caution">
    <text evidence="5">The sequence shown here is derived from an EMBL/GenBank/DDBJ whole genome shotgun (WGS) entry which is preliminary data.</text>
</comment>
<dbReference type="GO" id="GO:0003755">
    <property type="term" value="F:peptidyl-prolyl cis-trans isomerase activity"/>
    <property type="evidence" value="ECO:0007669"/>
    <property type="project" value="UniProtKB-UniRule"/>
</dbReference>
<dbReference type="InterPro" id="IPR002130">
    <property type="entry name" value="Cyclophilin-type_PPIase_dom"/>
</dbReference>
<comment type="catalytic activity">
    <reaction evidence="2">
        <text>[protein]-peptidylproline (omega=180) = [protein]-peptidylproline (omega=0)</text>
        <dbReference type="Rhea" id="RHEA:16237"/>
        <dbReference type="Rhea" id="RHEA-COMP:10747"/>
        <dbReference type="Rhea" id="RHEA-COMP:10748"/>
        <dbReference type="ChEBI" id="CHEBI:83833"/>
        <dbReference type="ChEBI" id="CHEBI:83834"/>
        <dbReference type="EC" id="5.2.1.8"/>
    </reaction>
</comment>
<evidence type="ECO:0000313" key="6">
    <source>
        <dbReference type="Proteomes" id="UP000295578"/>
    </source>
</evidence>
<feature type="domain" description="PPIase cyclophilin-type" evidence="4">
    <location>
        <begin position="76"/>
        <end position="223"/>
    </location>
</feature>
<comment type="function">
    <text evidence="1 2">PPIases accelerate the folding of proteins. It catalyzes the cis-trans isomerization of proline imidic peptide bonds in oligopeptides.</text>
</comment>
<evidence type="ECO:0000259" key="4">
    <source>
        <dbReference type="PROSITE" id="PS50072"/>
    </source>
</evidence>
<dbReference type="PROSITE" id="PS50072">
    <property type="entry name" value="CSA_PPIASE_2"/>
    <property type="match status" value="1"/>
</dbReference>
<feature type="chain" id="PRO_5021043787" description="Peptidyl-prolyl cis-trans isomerase" evidence="2">
    <location>
        <begin position="27"/>
        <end position="225"/>
    </location>
</feature>
<name>A0A4R5AS93_9ACTN</name>
<evidence type="ECO:0000256" key="1">
    <source>
        <dbReference type="ARBA" id="ARBA00002388"/>
    </source>
</evidence>
<dbReference type="Proteomes" id="UP000295578">
    <property type="component" value="Unassembled WGS sequence"/>
</dbReference>
<feature type="signal peptide" evidence="2">
    <location>
        <begin position="1"/>
        <end position="26"/>
    </location>
</feature>
<dbReference type="SUPFAM" id="SSF50891">
    <property type="entry name" value="Cyclophilin-like"/>
    <property type="match status" value="1"/>
</dbReference>
<accession>A0A4R5AS93</accession>
<dbReference type="RefSeq" id="WP_132201183.1">
    <property type="nucleotide sequence ID" value="NZ_SMKY01000194.1"/>
</dbReference>
<dbReference type="PRINTS" id="PR00153">
    <property type="entry name" value="CSAPPISMRASE"/>
</dbReference>
<dbReference type="EMBL" id="SMKY01000194">
    <property type="protein sequence ID" value="TDD73282.1"/>
    <property type="molecule type" value="Genomic_DNA"/>
</dbReference>
<dbReference type="PANTHER" id="PTHR45625">
    <property type="entry name" value="PEPTIDYL-PROLYL CIS-TRANS ISOMERASE-RELATED"/>
    <property type="match status" value="1"/>
</dbReference>
<keyword evidence="2" id="KW-0732">Signal</keyword>
<dbReference type="InterPro" id="IPR029000">
    <property type="entry name" value="Cyclophilin-like_dom_sf"/>
</dbReference>
<dbReference type="EC" id="5.2.1.8" evidence="2"/>